<dbReference type="SUPFAM" id="SSF54752">
    <property type="entry name" value="RecA protein, C-terminal domain"/>
    <property type="match status" value="1"/>
</dbReference>
<keyword evidence="6 7" id="KW-0233">DNA recombination</keyword>
<dbReference type="InterPro" id="IPR020584">
    <property type="entry name" value="DNA_recomb/repair_RecA_CS"/>
</dbReference>
<dbReference type="CDD" id="cd00983">
    <property type="entry name" value="RecA"/>
    <property type="match status" value="1"/>
</dbReference>
<dbReference type="GO" id="GO:0140664">
    <property type="term" value="F:ATP-dependent DNA damage sensor activity"/>
    <property type="evidence" value="ECO:0007669"/>
    <property type="project" value="InterPro"/>
</dbReference>
<evidence type="ECO:0000256" key="1">
    <source>
        <dbReference type="ARBA" id="ARBA00009391"/>
    </source>
</evidence>
<dbReference type="PRINTS" id="PR00142">
    <property type="entry name" value="RECA"/>
</dbReference>
<dbReference type="InterPro" id="IPR027417">
    <property type="entry name" value="P-loop_NTPase"/>
</dbReference>
<dbReference type="GO" id="GO:0009432">
    <property type="term" value="P:SOS response"/>
    <property type="evidence" value="ECO:0007669"/>
    <property type="project" value="UniProtKB-UniRule"/>
</dbReference>
<dbReference type="GO" id="GO:0003697">
    <property type="term" value="F:single-stranded DNA binding"/>
    <property type="evidence" value="ECO:0007669"/>
    <property type="project" value="UniProtKB-UniRule"/>
</dbReference>
<dbReference type="InterPro" id="IPR003593">
    <property type="entry name" value="AAA+_ATPase"/>
</dbReference>
<dbReference type="PROSITE" id="PS50162">
    <property type="entry name" value="RECA_2"/>
    <property type="match status" value="1"/>
</dbReference>
<reference evidence="12 13" key="1">
    <citation type="submission" date="2014-02" db="EMBL/GenBank/DDBJ databases">
        <title>Genome sequence of Ureaplasma diversum strain 246.</title>
        <authorList>
            <person name="Sirand-Pugnet P."/>
            <person name="Breton M."/>
            <person name="Dordet-Frisoni E."/>
            <person name="Baranowski E."/>
            <person name="Barre A."/>
            <person name="Couture C."/>
            <person name="Dupuy V."/>
            <person name="Gaurivaud P."/>
            <person name="Jacob D."/>
            <person name="Lemaitre C."/>
            <person name="Manso-Silvan L."/>
            <person name="Nikolski M."/>
            <person name="Nouvel L.-X."/>
            <person name="Poumarat F."/>
            <person name="Tardy F."/>
            <person name="Thebault P."/>
            <person name="Theil S."/>
            <person name="Citti C."/>
            <person name="Thiaucourt F."/>
            <person name="Blanchard A."/>
        </authorList>
    </citation>
    <scope>NUCLEOTIDE SEQUENCE [LARGE SCALE GENOMIC DNA]</scope>
    <source>
        <strain evidence="12 13">NCTC 246</strain>
    </source>
</reference>
<evidence type="ECO:0000259" key="10">
    <source>
        <dbReference type="PROSITE" id="PS50162"/>
    </source>
</evidence>
<keyword evidence="7" id="KW-0963">Cytoplasm</keyword>
<dbReference type="Gene3D" id="3.40.50.300">
    <property type="entry name" value="P-loop containing nucleotide triphosphate hydrolases"/>
    <property type="match status" value="1"/>
</dbReference>
<dbReference type="GO" id="GO:0006310">
    <property type="term" value="P:DNA recombination"/>
    <property type="evidence" value="ECO:0007669"/>
    <property type="project" value="UniProtKB-UniRule"/>
</dbReference>
<dbReference type="PROSITE" id="PS50163">
    <property type="entry name" value="RECA_3"/>
    <property type="match status" value="1"/>
</dbReference>
<feature type="domain" description="RecA family profile 1" evidence="10">
    <location>
        <begin position="34"/>
        <end position="193"/>
    </location>
</feature>
<dbReference type="OrthoDB" id="9776733at2"/>
<feature type="domain" description="RecA family profile 2" evidence="11">
    <location>
        <begin position="198"/>
        <end position="271"/>
    </location>
</feature>
<dbReference type="PROSITE" id="PS00321">
    <property type="entry name" value="RECA_1"/>
    <property type="match status" value="1"/>
</dbReference>
<dbReference type="InterPro" id="IPR049428">
    <property type="entry name" value="RecA-like_N"/>
</dbReference>
<dbReference type="InterPro" id="IPR020587">
    <property type="entry name" value="RecA_monomer-monomer_interface"/>
</dbReference>
<gene>
    <name evidence="7 12" type="primary">recA</name>
    <name evidence="12" type="ORF">UDIV_6610</name>
</gene>
<comment type="subcellular location">
    <subcellularLocation>
        <location evidence="7">Cytoplasm</location>
    </subcellularLocation>
</comment>
<dbReference type="RefSeq" id="WP_038103479.1">
    <property type="nucleotide sequence ID" value="NZ_JFDP01000085.1"/>
</dbReference>
<dbReference type="PANTHER" id="PTHR45900:SF1">
    <property type="entry name" value="MITOCHONDRIAL DNA REPAIR PROTEIN RECA HOMOLOG-RELATED"/>
    <property type="match status" value="1"/>
</dbReference>
<comment type="function">
    <text evidence="7">Can catalyze the hydrolysis of ATP in the presence of single-stranded DNA, the ATP-dependent uptake of single-stranded DNA by duplex DNA, and the ATP-dependent hybridization of homologous single-stranded DNAs. It interacts with LexA causing its activation and leading to its autocatalytic cleavage.</text>
</comment>
<keyword evidence="5 7" id="KW-0238">DNA-binding</keyword>
<organism evidence="12 13">
    <name type="scientific">Ureaplasma diversum NCTC 246</name>
    <dbReference type="NCBI Taxonomy" id="1188241"/>
    <lineage>
        <taxon>Bacteria</taxon>
        <taxon>Bacillati</taxon>
        <taxon>Mycoplasmatota</taxon>
        <taxon>Mycoplasmoidales</taxon>
        <taxon>Mycoplasmoidaceae</taxon>
        <taxon>Ureaplasma</taxon>
    </lineage>
</organism>
<feature type="binding site" evidence="7">
    <location>
        <begin position="64"/>
        <end position="71"/>
    </location>
    <ligand>
        <name>ATP</name>
        <dbReference type="ChEBI" id="CHEBI:30616"/>
    </ligand>
</feature>
<dbReference type="GO" id="GO:0003684">
    <property type="term" value="F:damaged DNA binding"/>
    <property type="evidence" value="ECO:0007669"/>
    <property type="project" value="UniProtKB-UniRule"/>
</dbReference>
<dbReference type="Proteomes" id="UP000028537">
    <property type="component" value="Unassembled WGS sequence"/>
</dbReference>
<evidence type="ECO:0000256" key="4">
    <source>
        <dbReference type="ARBA" id="ARBA00022840"/>
    </source>
</evidence>
<protein>
    <recommendedName>
        <fullName evidence="2 7">Protein RecA</fullName>
    </recommendedName>
    <alternativeName>
        <fullName evidence="7 8">Recombinase A</fullName>
    </alternativeName>
</protein>
<keyword evidence="7 8" id="KW-0234">DNA repair</keyword>
<dbReference type="NCBIfam" id="TIGR02012">
    <property type="entry name" value="tigrfam_recA"/>
    <property type="match status" value="1"/>
</dbReference>
<dbReference type="HAMAP" id="MF_00268">
    <property type="entry name" value="RecA"/>
    <property type="match status" value="1"/>
</dbReference>
<dbReference type="SMART" id="SM00382">
    <property type="entry name" value="AAA"/>
    <property type="match status" value="1"/>
</dbReference>
<evidence type="ECO:0000256" key="8">
    <source>
        <dbReference type="RuleBase" id="RU000526"/>
    </source>
</evidence>
<comment type="caution">
    <text evidence="12">The sequence shown here is derived from an EMBL/GenBank/DDBJ whole genome shotgun (WGS) entry which is preliminary data.</text>
</comment>
<keyword evidence="7 9" id="KW-0227">DNA damage</keyword>
<sequence length="339" mass="37750">MKETKITKIDPIAALETRFSKQTYFIADEIEEEQLKVISTGSLQINKITGINGIPIGRITEVYGNESSGKTTLCLQTIAECQKNNGTVALIDMEGSFDLNYAKNLGIDTTKLIVAQPTTGEMAFDMIETLLKTNGVNLIVIDSVAAMIPETEYNSDMNEALMGAHARLMSKGLRKIQPLISRSNTAIIFINQIREKINTYFGNPENTTGGKALKFYASLRIEMRKADVIKEGVNKIGVKAKVSTIKNKLAPPLQSCHVDIFFGQGFDYHNEIIDFGIDYGFIKKAGSWYSYNNQKIGQGREQLKNQLLANETMFNEIKELVLKALENTKADNIEQTNNQ</sequence>
<dbReference type="SUPFAM" id="SSF52540">
    <property type="entry name" value="P-loop containing nucleoside triphosphate hydrolases"/>
    <property type="match status" value="1"/>
</dbReference>
<dbReference type="PANTHER" id="PTHR45900">
    <property type="entry name" value="RECA"/>
    <property type="match status" value="1"/>
</dbReference>
<evidence type="ECO:0000256" key="9">
    <source>
        <dbReference type="RuleBase" id="RU004527"/>
    </source>
</evidence>
<evidence type="ECO:0000256" key="2">
    <source>
        <dbReference type="ARBA" id="ARBA00015553"/>
    </source>
</evidence>
<evidence type="ECO:0000259" key="11">
    <source>
        <dbReference type="PROSITE" id="PS50163"/>
    </source>
</evidence>
<dbReference type="EMBL" id="JFDP01000085">
    <property type="protein sequence ID" value="KEZ22275.1"/>
    <property type="molecule type" value="Genomic_DNA"/>
</dbReference>
<evidence type="ECO:0000256" key="6">
    <source>
        <dbReference type="ARBA" id="ARBA00023172"/>
    </source>
</evidence>
<evidence type="ECO:0000256" key="7">
    <source>
        <dbReference type="HAMAP-Rule" id="MF_00268"/>
    </source>
</evidence>
<keyword evidence="4 7" id="KW-0067">ATP-binding</keyword>
<evidence type="ECO:0000313" key="12">
    <source>
        <dbReference type="EMBL" id="KEZ22275.1"/>
    </source>
</evidence>
<dbReference type="InterPro" id="IPR020588">
    <property type="entry name" value="RecA_ATP-bd"/>
</dbReference>
<dbReference type="InterPro" id="IPR023400">
    <property type="entry name" value="RecA_C_sf"/>
</dbReference>
<dbReference type="Gene3D" id="3.30.250.10">
    <property type="entry name" value="RecA protein, C-terminal domain"/>
    <property type="match status" value="1"/>
</dbReference>
<dbReference type="InterPro" id="IPR013765">
    <property type="entry name" value="DNA_recomb/repair_RecA"/>
</dbReference>
<proteinExistence type="inferred from homology"/>
<evidence type="ECO:0000256" key="3">
    <source>
        <dbReference type="ARBA" id="ARBA00022741"/>
    </source>
</evidence>
<dbReference type="GO" id="GO:0006281">
    <property type="term" value="P:DNA repair"/>
    <property type="evidence" value="ECO:0007669"/>
    <property type="project" value="UniProtKB-UniRule"/>
</dbReference>
<dbReference type="AlphaFoldDB" id="A0A084EWD3"/>
<name>A0A084EWD3_9BACT</name>
<evidence type="ECO:0000256" key="5">
    <source>
        <dbReference type="ARBA" id="ARBA00023125"/>
    </source>
</evidence>
<keyword evidence="3 7" id="KW-0547">Nucleotide-binding</keyword>
<keyword evidence="13" id="KW-1185">Reference proteome</keyword>
<keyword evidence="7 8" id="KW-0742">SOS response</keyword>
<dbReference type="eggNOG" id="COG0468">
    <property type="taxonomic scope" value="Bacteria"/>
</dbReference>
<evidence type="ECO:0000313" key="13">
    <source>
        <dbReference type="Proteomes" id="UP000028537"/>
    </source>
</evidence>
<comment type="similarity">
    <text evidence="1 7 9">Belongs to the RecA family.</text>
</comment>
<dbReference type="GO" id="GO:0005829">
    <property type="term" value="C:cytosol"/>
    <property type="evidence" value="ECO:0007669"/>
    <property type="project" value="TreeGrafter"/>
</dbReference>
<dbReference type="Pfam" id="PF21096">
    <property type="entry name" value="RecA_C"/>
    <property type="match status" value="1"/>
</dbReference>
<accession>A0A084EWD3</accession>
<dbReference type="InterPro" id="IPR049261">
    <property type="entry name" value="RecA-like_C"/>
</dbReference>
<dbReference type="GO" id="GO:0005524">
    <property type="term" value="F:ATP binding"/>
    <property type="evidence" value="ECO:0007669"/>
    <property type="project" value="UniProtKB-UniRule"/>
</dbReference>
<dbReference type="Pfam" id="PF00154">
    <property type="entry name" value="RecA_N"/>
    <property type="match status" value="1"/>
</dbReference>